<dbReference type="GeneID" id="20251598"/>
<dbReference type="KEGG" id="lgi:LOTGIDRAFT_60665"/>
<dbReference type="PANTHER" id="PTHR24198:SF165">
    <property type="entry name" value="ANKYRIN REPEAT-CONTAINING PROTEIN-RELATED"/>
    <property type="match status" value="1"/>
</dbReference>
<evidence type="ECO:0000313" key="4">
    <source>
        <dbReference type="EMBL" id="ESO94087.1"/>
    </source>
</evidence>
<keyword evidence="2 3" id="KW-0040">ANK repeat</keyword>
<evidence type="ECO:0000256" key="3">
    <source>
        <dbReference type="PROSITE-ProRule" id="PRU00023"/>
    </source>
</evidence>
<dbReference type="STRING" id="225164.V4ABA4"/>
<dbReference type="PRINTS" id="PR01415">
    <property type="entry name" value="ANKYRIN"/>
</dbReference>
<keyword evidence="5" id="KW-1185">Reference proteome</keyword>
<dbReference type="Proteomes" id="UP000030746">
    <property type="component" value="Unassembled WGS sequence"/>
</dbReference>
<feature type="non-terminal residue" evidence="4">
    <location>
        <position position="1"/>
    </location>
</feature>
<evidence type="ECO:0000313" key="5">
    <source>
        <dbReference type="Proteomes" id="UP000030746"/>
    </source>
</evidence>
<dbReference type="PROSITE" id="PS50088">
    <property type="entry name" value="ANK_REPEAT"/>
    <property type="match status" value="3"/>
</dbReference>
<protein>
    <submittedName>
        <fullName evidence="4">Uncharacterized protein</fullName>
    </submittedName>
</protein>
<dbReference type="RefSeq" id="XP_009055226.1">
    <property type="nucleotide sequence ID" value="XM_009056978.1"/>
</dbReference>
<dbReference type="PROSITE" id="PS50297">
    <property type="entry name" value="ANK_REP_REGION"/>
    <property type="match status" value="2"/>
</dbReference>
<gene>
    <name evidence="4" type="ORF">LOTGIDRAFT_60665</name>
</gene>
<feature type="non-terminal residue" evidence="4">
    <location>
        <position position="121"/>
    </location>
</feature>
<reference evidence="4 5" key="1">
    <citation type="journal article" date="2013" name="Nature">
        <title>Insights into bilaterian evolution from three spiralian genomes.</title>
        <authorList>
            <person name="Simakov O."/>
            <person name="Marletaz F."/>
            <person name="Cho S.J."/>
            <person name="Edsinger-Gonzales E."/>
            <person name="Havlak P."/>
            <person name="Hellsten U."/>
            <person name="Kuo D.H."/>
            <person name="Larsson T."/>
            <person name="Lv J."/>
            <person name="Arendt D."/>
            <person name="Savage R."/>
            <person name="Osoegawa K."/>
            <person name="de Jong P."/>
            <person name="Grimwood J."/>
            <person name="Chapman J.A."/>
            <person name="Shapiro H."/>
            <person name="Aerts A."/>
            <person name="Otillar R.P."/>
            <person name="Terry A.Y."/>
            <person name="Boore J.L."/>
            <person name="Grigoriev I.V."/>
            <person name="Lindberg D.R."/>
            <person name="Seaver E.C."/>
            <person name="Weisblat D.A."/>
            <person name="Putnam N.H."/>
            <person name="Rokhsar D.S."/>
        </authorList>
    </citation>
    <scope>NUCLEOTIDE SEQUENCE [LARGE SCALE GENOMIC DNA]</scope>
</reference>
<dbReference type="CTD" id="20251598"/>
<dbReference type="SUPFAM" id="SSF48403">
    <property type="entry name" value="Ankyrin repeat"/>
    <property type="match status" value="1"/>
</dbReference>
<proteinExistence type="predicted"/>
<dbReference type="OrthoDB" id="10071127at2759"/>
<feature type="repeat" description="ANK" evidence="3">
    <location>
        <begin position="1"/>
        <end position="25"/>
    </location>
</feature>
<dbReference type="AlphaFoldDB" id="V4ABA4"/>
<dbReference type="Gene3D" id="1.25.40.20">
    <property type="entry name" value="Ankyrin repeat-containing domain"/>
    <property type="match status" value="2"/>
</dbReference>
<evidence type="ECO:0000256" key="1">
    <source>
        <dbReference type="ARBA" id="ARBA00022737"/>
    </source>
</evidence>
<sequence>AVKNRHEETSTVLIDHGANVNSADQINSTPLMYSISYALTEVFKKLLEQKCDLDIPNHDGKTSLHLAALQGKSTHAKLLIESGAAINIKDDLGRGMTPLMFAIIDESPSIVQLLLESGCDV</sequence>
<dbReference type="InterPro" id="IPR002110">
    <property type="entry name" value="Ankyrin_rpt"/>
</dbReference>
<dbReference type="SMART" id="SM00248">
    <property type="entry name" value="ANK"/>
    <property type="match status" value="3"/>
</dbReference>
<name>V4ABA4_LOTGI</name>
<dbReference type="InterPro" id="IPR036770">
    <property type="entry name" value="Ankyrin_rpt-contain_sf"/>
</dbReference>
<dbReference type="Pfam" id="PF12796">
    <property type="entry name" value="Ank_2"/>
    <property type="match status" value="1"/>
</dbReference>
<feature type="repeat" description="ANK" evidence="3">
    <location>
        <begin position="59"/>
        <end position="91"/>
    </location>
</feature>
<keyword evidence="1" id="KW-0677">Repeat</keyword>
<accession>V4ABA4</accession>
<feature type="repeat" description="ANK" evidence="3">
    <location>
        <begin position="94"/>
        <end position="121"/>
    </location>
</feature>
<dbReference type="EMBL" id="KB201872">
    <property type="protein sequence ID" value="ESO94087.1"/>
    <property type="molecule type" value="Genomic_DNA"/>
</dbReference>
<evidence type="ECO:0000256" key="2">
    <source>
        <dbReference type="ARBA" id="ARBA00023043"/>
    </source>
</evidence>
<organism evidence="4 5">
    <name type="scientific">Lottia gigantea</name>
    <name type="common">Giant owl limpet</name>
    <dbReference type="NCBI Taxonomy" id="225164"/>
    <lineage>
        <taxon>Eukaryota</taxon>
        <taxon>Metazoa</taxon>
        <taxon>Spiralia</taxon>
        <taxon>Lophotrochozoa</taxon>
        <taxon>Mollusca</taxon>
        <taxon>Gastropoda</taxon>
        <taxon>Patellogastropoda</taxon>
        <taxon>Lottioidea</taxon>
        <taxon>Lottiidae</taxon>
        <taxon>Lottia</taxon>
    </lineage>
</organism>
<dbReference type="PANTHER" id="PTHR24198">
    <property type="entry name" value="ANKYRIN REPEAT AND PROTEIN KINASE DOMAIN-CONTAINING PROTEIN"/>
    <property type="match status" value="1"/>
</dbReference>